<comment type="catalytic activity">
    <reaction evidence="8 9">
        <text>tRNA(Leu) + L-leucine + ATP = L-leucyl-tRNA(Leu) + AMP + diphosphate</text>
        <dbReference type="Rhea" id="RHEA:11688"/>
        <dbReference type="Rhea" id="RHEA-COMP:9613"/>
        <dbReference type="Rhea" id="RHEA-COMP:9622"/>
        <dbReference type="ChEBI" id="CHEBI:30616"/>
        <dbReference type="ChEBI" id="CHEBI:33019"/>
        <dbReference type="ChEBI" id="CHEBI:57427"/>
        <dbReference type="ChEBI" id="CHEBI:78442"/>
        <dbReference type="ChEBI" id="CHEBI:78494"/>
        <dbReference type="ChEBI" id="CHEBI:456215"/>
        <dbReference type="EC" id="6.1.1.4"/>
    </reaction>
</comment>
<dbReference type="PANTHER" id="PTHR43740:SF2">
    <property type="entry name" value="LEUCINE--TRNA LIGASE, MITOCHONDRIAL"/>
    <property type="match status" value="1"/>
</dbReference>
<dbReference type="AlphaFoldDB" id="A0A841QWY3"/>
<dbReference type="InterPro" id="IPR025709">
    <property type="entry name" value="Leu_tRNA-synth_edit"/>
</dbReference>
<dbReference type="GO" id="GO:0006429">
    <property type="term" value="P:leucyl-tRNA aminoacylation"/>
    <property type="evidence" value="ECO:0007669"/>
    <property type="project" value="UniProtKB-UniRule"/>
</dbReference>
<evidence type="ECO:0000256" key="1">
    <source>
        <dbReference type="ARBA" id="ARBA00005594"/>
    </source>
</evidence>
<evidence type="ECO:0000259" key="13">
    <source>
        <dbReference type="Pfam" id="PF09334"/>
    </source>
</evidence>
<evidence type="ECO:0000256" key="2">
    <source>
        <dbReference type="ARBA" id="ARBA00022490"/>
    </source>
</evidence>
<protein>
    <recommendedName>
        <fullName evidence="9">Leucine--tRNA ligase</fullName>
        <ecNumber evidence="9">6.1.1.4</ecNumber>
    </recommendedName>
    <alternativeName>
        <fullName evidence="9">Leucyl-tRNA synthetase</fullName>
        <shortName evidence="9">LeuRS</shortName>
    </alternativeName>
</protein>
<feature type="domain" description="Methionyl/Valyl/Leucyl/Isoleucyl-tRNA synthetase anticodon-binding" evidence="12">
    <location>
        <begin position="659"/>
        <end position="785"/>
    </location>
</feature>
<evidence type="ECO:0000256" key="6">
    <source>
        <dbReference type="ARBA" id="ARBA00022917"/>
    </source>
</evidence>
<dbReference type="FunFam" id="3.10.20.590:FF:000001">
    <property type="entry name" value="Leucine--tRNA ligase"/>
    <property type="match status" value="1"/>
</dbReference>
<dbReference type="SUPFAM" id="SSF47323">
    <property type="entry name" value="Anticodon-binding domain of a subclass of class I aminoacyl-tRNA synthetases"/>
    <property type="match status" value="1"/>
</dbReference>
<dbReference type="CDD" id="cd00812">
    <property type="entry name" value="LeuRS_core"/>
    <property type="match status" value="1"/>
</dbReference>
<keyword evidence="3 9" id="KW-0436">Ligase</keyword>
<dbReference type="InterPro" id="IPR002300">
    <property type="entry name" value="aa-tRNA-synth_Ia"/>
</dbReference>
<organism evidence="15 16">
    <name type="scientific">Negativicoccus succinicivorans</name>
    <dbReference type="NCBI Taxonomy" id="620903"/>
    <lineage>
        <taxon>Bacteria</taxon>
        <taxon>Bacillati</taxon>
        <taxon>Bacillota</taxon>
        <taxon>Negativicutes</taxon>
        <taxon>Veillonellales</taxon>
        <taxon>Veillonellaceae</taxon>
        <taxon>Negativicoccus</taxon>
    </lineage>
</organism>
<dbReference type="Pfam" id="PF00133">
    <property type="entry name" value="tRNA-synt_1"/>
    <property type="match status" value="1"/>
</dbReference>
<dbReference type="InterPro" id="IPR009080">
    <property type="entry name" value="tRNAsynth_Ia_anticodon-bd"/>
</dbReference>
<dbReference type="PRINTS" id="PR00985">
    <property type="entry name" value="TRNASYNTHLEU"/>
</dbReference>
<dbReference type="NCBIfam" id="TIGR00396">
    <property type="entry name" value="leuS_bact"/>
    <property type="match status" value="1"/>
</dbReference>
<evidence type="ECO:0000256" key="9">
    <source>
        <dbReference type="HAMAP-Rule" id="MF_00049"/>
    </source>
</evidence>
<dbReference type="GO" id="GO:0004823">
    <property type="term" value="F:leucine-tRNA ligase activity"/>
    <property type="evidence" value="ECO:0007669"/>
    <property type="project" value="UniProtKB-UniRule"/>
</dbReference>
<dbReference type="Gene3D" id="3.40.50.620">
    <property type="entry name" value="HUPs"/>
    <property type="match status" value="2"/>
</dbReference>
<feature type="binding site" evidence="9">
    <location>
        <position position="587"/>
    </location>
    <ligand>
        <name>ATP</name>
        <dbReference type="ChEBI" id="CHEBI:30616"/>
    </ligand>
</feature>
<dbReference type="Gene3D" id="3.10.20.590">
    <property type="match status" value="1"/>
</dbReference>
<evidence type="ECO:0000259" key="14">
    <source>
        <dbReference type="Pfam" id="PF13603"/>
    </source>
</evidence>
<reference evidence="15 16" key="1">
    <citation type="submission" date="2020-08" db="EMBL/GenBank/DDBJ databases">
        <title>Genomic Encyclopedia of Type Strains, Phase IV (KMG-IV): sequencing the most valuable type-strain genomes for metagenomic binning, comparative biology and taxonomic classification.</title>
        <authorList>
            <person name="Goeker M."/>
        </authorList>
    </citation>
    <scope>NUCLEOTIDE SEQUENCE [LARGE SCALE GENOMIC DNA]</scope>
    <source>
        <strain evidence="15 16">DSM 21255</strain>
    </source>
</reference>
<keyword evidence="4 9" id="KW-0547">Nucleotide-binding</keyword>
<dbReference type="InterPro" id="IPR014729">
    <property type="entry name" value="Rossmann-like_a/b/a_fold"/>
</dbReference>
<dbReference type="HAMAP" id="MF_00049_B">
    <property type="entry name" value="Leu_tRNA_synth_B"/>
    <property type="match status" value="1"/>
</dbReference>
<dbReference type="Pfam" id="PF09334">
    <property type="entry name" value="tRNA-synt_1g"/>
    <property type="match status" value="1"/>
</dbReference>
<gene>
    <name evidence="9" type="primary">leuS</name>
    <name evidence="15" type="ORF">HNR45_000086</name>
</gene>
<evidence type="ECO:0000256" key="7">
    <source>
        <dbReference type="ARBA" id="ARBA00023146"/>
    </source>
</evidence>
<dbReference type="FunFam" id="1.10.730.10:FF:000011">
    <property type="entry name" value="Leucine--tRNA ligase chloroplastic/mitochondrial"/>
    <property type="match status" value="1"/>
</dbReference>
<keyword evidence="7 9" id="KW-0030">Aminoacyl-tRNA synthetase</keyword>
<keyword evidence="16" id="KW-1185">Reference proteome</keyword>
<evidence type="ECO:0000256" key="3">
    <source>
        <dbReference type="ARBA" id="ARBA00022598"/>
    </source>
</evidence>
<dbReference type="CDD" id="cd07958">
    <property type="entry name" value="Anticodon_Ia_Leu_BEm"/>
    <property type="match status" value="1"/>
</dbReference>
<evidence type="ECO:0000259" key="12">
    <source>
        <dbReference type="Pfam" id="PF08264"/>
    </source>
</evidence>
<evidence type="ECO:0000256" key="10">
    <source>
        <dbReference type="RuleBase" id="RU363035"/>
    </source>
</evidence>
<evidence type="ECO:0000256" key="5">
    <source>
        <dbReference type="ARBA" id="ARBA00022840"/>
    </source>
</evidence>
<comment type="subcellular location">
    <subcellularLocation>
        <location evidence="9">Cytoplasm</location>
    </subcellularLocation>
</comment>
<dbReference type="Pfam" id="PF13603">
    <property type="entry name" value="tRNA-synt_1_2"/>
    <property type="match status" value="1"/>
</dbReference>
<dbReference type="InterPro" id="IPR009008">
    <property type="entry name" value="Val/Leu/Ile-tRNA-synth_edit"/>
</dbReference>
<dbReference type="FunFam" id="3.40.50.620:FF:000003">
    <property type="entry name" value="Leucine--tRNA ligase"/>
    <property type="match status" value="1"/>
</dbReference>
<name>A0A841QWY3_9FIRM</name>
<dbReference type="InterPro" id="IPR013155">
    <property type="entry name" value="M/V/L/I-tRNA-synth_anticd-bd"/>
</dbReference>
<dbReference type="EMBL" id="JACHHI010000001">
    <property type="protein sequence ID" value="MBB6477064.1"/>
    <property type="molecule type" value="Genomic_DNA"/>
</dbReference>
<sequence>MNDKYNPAEIEKKWQDRWHAMDAFHTHADAEKEKYYVLEMFPYPSGNLHMGHVRNYAIGDVIARFMTMRGYNVLHPMGWDAFGMPAENAAIQRNIHPAKWTYSNIENMKKQQNKLGLSYDWDREVTTCSEDYYRFTQELFLLFMNRGLAYKKEAKVNWCEHCGTVLANEQVVDGCCWRCDTPVIKKNLSQWFLKITSYADRLLNDLELLNGWPERVKTMQKNWIGRSEGTEFKFGVKELPEETISVYTTRVDTVYGVSYVVLAPEHPLVEKIIEGKKEADAVRQFVEEMRNVNELDRTSEDVEKVGLFTGGYAIHPLTGEEVPIWVANYVLVDYGTGAVMGVPGHDERDFLFARKYNLPVHVVISEDTSDRIAEKLDDAYTEDGILINSGEFNGLTSAEARRKITEKMQEQGIGEAHVNYRLRDWLISRQRYWGVPIPVVYCPHCGMVPVPKEDLPVRLPTDVDFNSKAAVSPLETNEEFLFTACPKCGEKARRETDTMDTFIDSSWYFLRYTDPQNDQEPFSKDKANYWMNVDQYIGGIEHAILHLLYSRFFTKVLHDAGMTEAVEPFDKLLTQGMVLKDGSKMSKSKGNVVSPEELVAQYGADTARLFTLFAAPPERDLEWSDRGVEGAFRFLNRVWRIVGRYLEMPTQERKLTSEDKDLRRETHRVLQKVTTDLDGRYNFNTAISAIMELVNALHDYAERVNDMPDGLRREVLRDLVILLAPFTPHIAEELWQALGEQEKSVHEASWPEVDPTALVVDEVELAVQVNGKVRATIQVGVAATKEEIEAKALAHERVQEFIDGKAIRKVIVVPQKIVNIVV</sequence>
<evidence type="ECO:0000313" key="15">
    <source>
        <dbReference type="EMBL" id="MBB6477064.1"/>
    </source>
</evidence>
<dbReference type="Gene3D" id="1.10.730.10">
    <property type="entry name" value="Isoleucyl-tRNA Synthetase, Domain 1"/>
    <property type="match status" value="1"/>
</dbReference>
<proteinExistence type="inferred from homology"/>
<evidence type="ECO:0000313" key="16">
    <source>
        <dbReference type="Proteomes" id="UP000591941"/>
    </source>
</evidence>
<dbReference type="SUPFAM" id="SSF50677">
    <property type="entry name" value="ValRS/IleRS/LeuRS editing domain"/>
    <property type="match status" value="1"/>
</dbReference>
<dbReference type="Pfam" id="PF08264">
    <property type="entry name" value="Anticodon_1"/>
    <property type="match status" value="1"/>
</dbReference>
<feature type="domain" description="Methionyl/Leucyl tRNA synthetase" evidence="13">
    <location>
        <begin position="37"/>
        <end position="180"/>
    </location>
</feature>
<comment type="similarity">
    <text evidence="1 9 10">Belongs to the class-I aminoacyl-tRNA synthetase family.</text>
</comment>
<feature type="short sequence motif" description="'KMSKS' region" evidence="9">
    <location>
        <begin position="584"/>
        <end position="588"/>
    </location>
</feature>
<dbReference type="SUPFAM" id="SSF52374">
    <property type="entry name" value="Nucleotidylyl transferase"/>
    <property type="match status" value="1"/>
</dbReference>
<keyword evidence="6 9" id="KW-0648">Protein biosynthesis</keyword>
<dbReference type="GeneID" id="93485370"/>
<dbReference type="PANTHER" id="PTHR43740">
    <property type="entry name" value="LEUCYL-TRNA SYNTHETASE"/>
    <property type="match status" value="1"/>
</dbReference>
<dbReference type="GO" id="GO:0005524">
    <property type="term" value="F:ATP binding"/>
    <property type="evidence" value="ECO:0007669"/>
    <property type="project" value="UniProtKB-UniRule"/>
</dbReference>
<evidence type="ECO:0000256" key="8">
    <source>
        <dbReference type="ARBA" id="ARBA00047469"/>
    </source>
</evidence>
<evidence type="ECO:0000256" key="4">
    <source>
        <dbReference type="ARBA" id="ARBA00022741"/>
    </source>
</evidence>
<feature type="short sequence motif" description="'HIGH' region" evidence="9">
    <location>
        <begin position="42"/>
        <end position="52"/>
    </location>
</feature>
<dbReference type="InterPro" id="IPR001412">
    <property type="entry name" value="aa-tRNA-synth_I_CS"/>
</dbReference>
<accession>A0A841QWY3</accession>
<keyword evidence="2 9" id="KW-0963">Cytoplasm</keyword>
<dbReference type="RefSeq" id="WP_159822073.1">
    <property type="nucleotide sequence ID" value="NZ_CABWNB010000001.1"/>
</dbReference>
<dbReference type="Proteomes" id="UP000591941">
    <property type="component" value="Unassembled WGS sequence"/>
</dbReference>
<comment type="caution">
    <text evidence="15">The sequence shown here is derived from an EMBL/GenBank/DDBJ whole genome shotgun (WGS) entry which is preliminary data.</text>
</comment>
<dbReference type="FunFam" id="3.40.50.620:FF:000100">
    <property type="entry name" value="probable leucine--tRNA ligase, mitochondrial"/>
    <property type="match status" value="1"/>
</dbReference>
<dbReference type="GO" id="GO:0002161">
    <property type="term" value="F:aminoacyl-tRNA deacylase activity"/>
    <property type="evidence" value="ECO:0007669"/>
    <property type="project" value="InterPro"/>
</dbReference>
<dbReference type="EC" id="6.1.1.4" evidence="9"/>
<dbReference type="InterPro" id="IPR015413">
    <property type="entry name" value="Methionyl/Leucyl_tRNA_Synth"/>
</dbReference>
<dbReference type="PROSITE" id="PS00178">
    <property type="entry name" value="AA_TRNA_LIGASE_I"/>
    <property type="match status" value="1"/>
</dbReference>
<evidence type="ECO:0000259" key="11">
    <source>
        <dbReference type="Pfam" id="PF00133"/>
    </source>
</evidence>
<dbReference type="InterPro" id="IPR002302">
    <property type="entry name" value="Leu-tRNA-ligase"/>
</dbReference>
<feature type="domain" description="Leucyl-tRNA synthetase editing" evidence="14">
    <location>
        <begin position="221"/>
        <end position="408"/>
    </location>
</feature>
<feature type="domain" description="Aminoacyl-tRNA synthetase class Ia" evidence="11">
    <location>
        <begin position="422"/>
        <end position="624"/>
    </location>
</feature>
<dbReference type="GO" id="GO:0005829">
    <property type="term" value="C:cytosol"/>
    <property type="evidence" value="ECO:0007669"/>
    <property type="project" value="TreeGrafter"/>
</dbReference>
<dbReference type="OrthoDB" id="9810365at2"/>
<keyword evidence="5 9" id="KW-0067">ATP-binding</keyword>